<gene>
    <name evidence="2" type="ORF">ACFOW7_09910</name>
</gene>
<evidence type="ECO:0000313" key="2">
    <source>
        <dbReference type="EMBL" id="MFC4159661.1"/>
    </source>
</evidence>
<dbReference type="Pfam" id="PF04519">
    <property type="entry name" value="Bactofilin"/>
    <property type="match status" value="1"/>
</dbReference>
<organism evidence="2 3">
    <name type="scientific">Chitinimonas lacunae</name>
    <dbReference type="NCBI Taxonomy" id="1963018"/>
    <lineage>
        <taxon>Bacteria</taxon>
        <taxon>Pseudomonadati</taxon>
        <taxon>Pseudomonadota</taxon>
        <taxon>Betaproteobacteria</taxon>
        <taxon>Neisseriales</taxon>
        <taxon>Chitinibacteraceae</taxon>
        <taxon>Chitinimonas</taxon>
    </lineage>
</organism>
<comment type="caution">
    <text evidence="2">The sequence shown here is derived from an EMBL/GenBank/DDBJ whole genome shotgun (WGS) entry which is preliminary data.</text>
</comment>
<sequence>MFGNKKQKASKSIDSLIGVDTRIEGSMRFSGGLRVDGEVVGNVSAVDDKPSTLVISEKARIEGEIRVGHLVLNGTVKGPIRASHYLELQSKCKVIGDVYYTTLEMHPGAVVDGQLIHLAAPDAVVAQADEPAAN</sequence>
<keyword evidence="3" id="KW-1185">Reference proteome</keyword>
<dbReference type="EMBL" id="JBHSBU010000001">
    <property type="protein sequence ID" value="MFC4159661.1"/>
    <property type="molecule type" value="Genomic_DNA"/>
</dbReference>
<accession>A0ABV8MRX0</accession>
<comment type="similarity">
    <text evidence="1">Belongs to the bactofilin family.</text>
</comment>
<dbReference type="InterPro" id="IPR007607">
    <property type="entry name" value="BacA/B"/>
</dbReference>
<dbReference type="PANTHER" id="PTHR35024:SF4">
    <property type="entry name" value="POLYMER-FORMING CYTOSKELETAL PROTEIN"/>
    <property type="match status" value="1"/>
</dbReference>
<protein>
    <submittedName>
        <fullName evidence="2">Polymer-forming cytoskeletal protein</fullName>
    </submittedName>
</protein>
<evidence type="ECO:0000313" key="3">
    <source>
        <dbReference type="Proteomes" id="UP001595791"/>
    </source>
</evidence>
<proteinExistence type="inferred from homology"/>
<dbReference type="PANTHER" id="PTHR35024">
    <property type="entry name" value="HYPOTHETICAL CYTOSOLIC PROTEIN"/>
    <property type="match status" value="1"/>
</dbReference>
<name>A0ABV8MRX0_9NEIS</name>
<reference evidence="3" key="1">
    <citation type="journal article" date="2019" name="Int. J. Syst. Evol. Microbiol.">
        <title>The Global Catalogue of Microorganisms (GCM) 10K type strain sequencing project: providing services to taxonomists for standard genome sequencing and annotation.</title>
        <authorList>
            <consortium name="The Broad Institute Genomics Platform"/>
            <consortium name="The Broad Institute Genome Sequencing Center for Infectious Disease"/>
            <person name="Wu L."/>
            <person name="Ma J."/>
        </authorList>
    </citation>
    <scope>NUCLEOTIDE SEQUENCE [LARGE SCALE GENOMIC DNA]</scope>
    <source>
        <strain evidence="3">LMG 29894</strain>
    </source>
</reference>
<dbReference type="Proteomes" id="UP001595791">
    <property type="component" value="Unassembled WGS sequence"/>
</dbReference>
<dbReference type="RefSeq" id="WP_378163667.1">
    <property type="nucleotide sequence ID" value="NZ_JBHSBU010000001.1"/>
</dbReference>
<evidence type="ECO:0000256" key="1">
    <source>
        <dbReference type="ARBA" id="ARBA00044755"/>
    </source>
</evidence>